<dbReference type="Proteomes" id="UP000005801">
    <property type="component" value="Unassembled WGS sequence"/>
</dbReference>
<sequence>MPRASRGFAATLAPALAAVITWGIFSFAAAEESLAMRRGLVFASGPLILLAGLHARLFGFLHAPERMRLLPLPLRARAHWRSATREHGPGLLWSGVLGCAAVGLSGGDSAGALAVEFAGFVVMAALVEPAIAGAAALLGRRFEDGSSLADIQRSAGGGWTTPEAVVHLYAPALGLGLAALLALPGQLTWERWVDGKALEAQHVALSLVPVAIGVGLRLAAGWAYAQGLWEAVPRLAEATVTLAGPPTPEHEPAWLRILGPRMSPWSRLMATQFWRLAPLPGLRLGAVLGLAVVFALRGDPPGVVGVALAAVAVGIWAAPLGPMLRQRHARARLAGSLPLPAGPRQGRGRSAALLFAAPAVILTLVVALRVALAGSV</sequence>
<feature type="transmembrane region" description="Helical" evidence="1">
    <location>
        <begin position="302"/>
        <end position="324"/>
    </location>
</feature>
<organism evidence="2 3">
    <name type="scientific">Plesiocystis pacifica SIR-1</name>
    <dbReference type="NCBI Taxonomy" id="391625"/>
    <lineage>
        <taxon>Bacteria</taxon>
        <taxon>Pseudomonadati</taxon>
        <taxon>Myxococcota</taxon>
        <taxon>Polyangia</taxon>
        <taxon>Nannocystales</taxon>
        <taxon>Nannocystaceae</taxon>
        <taxon>Plesiocystis</taxon>
    </lineage>
</organism>
<feature type="transmembrane region" description="Helical" evidence="1">
    <location>
        <begin position="164"/>
        <end position="183"/>
    </location>
</feature>
<evidence type="ECO:0000313" key="3">
    <source>
        <dbReference type="Proteomes" id="UP000005801"/>
    </source>
</evidence>
<feature type="transmembrane region" description="Helical" evidence="1">
    <location>
        <begin position="90"/>
        <end position="107"/>
    </location>
</feature>
<feature type="transmembrane region" description="Helical" evidence="1">
    <location>
        <begin position="203"/>
        <end position="225"/>
    </location>
</feature>
<dbReference type="AlphaFoldDB" id="A6G4Z6"/>
<keyword evidence="3" id="KW-1185">Reference proteome</keyword>
<evidence type="ECO:0000256" key="1">
    <source>
        <dbReference type="SAM" id="Phobius"/>
    </source>
</evidence>
<feature type="transmembrane region" description="Helical" evidence="1">
    <location>
        <begin position="351"/>
        <end position="372"/>
    </location>
</feature>
<dbReference type="STRING" id="391625.PPSIR1_10810"/>
<protein>
    <submittedName>
        <fullName evidence="2">Uncharacterized protein</fullName>
    </submittedName>
</protein>
<feature type="transmembrane region" description="Helical" evidence="1">
    <location>
        <begin position="40"/>
        <end position="61"/>
    </location>
</feature>
<evidence type="ECO:0000313" key="2">
    <source>
        <dbReference type="EMBL" id="EDM79088.1"/>
    </source>
</evidence>
<comment type="caution">
    <text evidence="2">The sequence shown here is derived from an EMBL/GenBank/DDBJ whole genome shotgun (WGS) entry which is preliminary data.</text>
</comment>
<keyword evidence="1" id="KW-0472">Membrane</keyword>
<reference evidence="2 3" key="1">
    <citation type="submission" date="2007-06" db="EMBL/GenBank/DDBJ databases">
        <authorList>
            <person name="Shimkets L."/>
            <person name="Ferriera S."/>
            <person name="Johnson J."/>
            <person name="Kravitz S."/>
            <person name="Beeson K."/>
            <person name="Sutton G."/>
            <person name="Rogers Y.-H."/>
            <person name="Friedman R."/>
            <person name="Frazier M."/>
            <person name="Venter J.C."/>
        </authorList>
    </citation>
    <scope>NUCLEOTIDE SEQUENCE [LARGE SCALE GENOMIC DNA]</scope>
    <source>
        <strain evidence="2 3">SIR-1</strain>
    </source>
</reference>
<name>A6G4Z6_9BACT</name>
<keyword evidence="1" id="KW-0812">Transmembrane</keyword>
<dbReference type="EMBL" id="ABCS01000023">
    <property type="protein sequence ID" value="EDM79088.1"/>
    <property type="molecule type" value="Genomic_DNA"/>
</dbReference>
<keyword evidence="1" id="KW-1133">Transmembrane helix</keyword>
<feature type="transmembrane region" description="Helical" evidence="1">
    <location>
        <begin position="113"/>
        <end position="138"/>
    </location>
</feature>
<gene>
    <name evidence="2" type="ORF">PPSIR1_10810</name>
</gene>
<proteinExistence type="predicted"/>
<accession>A6G4Z6</accession>
<feature type="transmembrane region" description="Helical" evidence="1">
    <location>
        <begin position="276"/>
        <end position="296"/>
    </location>
</feature>